<gene>
    <name evidence="1" type="ORF">S01H1_59980</name>
</gene>
<organism evidence="1">
    <name type="scientific">marine sediment metagenome</name>
    <dbReference type="NCBI Taxonomy" id="412755"/>
    <lineage>
        <taxon>unclassified sequences</taxon>
        <taxon>metagenomes</taxon>
        <taxon>ecological metagenomes</taxon>
    </lineage>
</organism>
<sequence>LAGKSLRNAINELLPKEQGFIWWINPVDPMDPDSEVEIFVQTTLDEELVVNGFTMPANDDQVVIDLWTDQTFVSPEVRQTGSLLYDRIVIIGAKMKTCFTLDILDSYFELGWTATTEQRYLDAASGTTGYSGLTYDEKAIKNDIYRGGDQFKTVFNTFHLASDWDWKVWDHQASPEVLVEVNPALDDLGVLDLNATGEYLNDDKKFFGWTPFLEGWDYSGATPVNNNPANNEPEERPIYAFLTPPDQSPGIYGYA</sequence>
<feature type="non-terminal residue" evidence="1">
    <location>
        <position position="1"/>
    </location>
</feature>
<name>X0VFH2_9ZZZZ</name>
<reference evidence="1" key="1">
    <citation type="journal article" date="2014" name="Front. Microbiol.">
        <title>High frequency of phylogenetically diverse reductive dehalogenase-homologous genes in deep subseafloor sedimentary metagenomes.</title>
        <authorList>
            <person name="Kawai M."/>
            <person name="Futagami T."/>
            <person name="Toyoda A."/>
            <person name="Takaki Y."/>
            <person name="Nishi S."/>
            <person name="Hori S."/>
            <person name="Arai W."/>
            <person name="Tsubouchi T."/>
            <person name="Morono Y."/>
            <person name="Uchiyama I."/>
            <person name="Ito T."/>
            <person name="Fujiyama A."/>
            <person name="Inagaki F."/>
            <person name="Takami H."/>
        </authorList>
    </citation>
    <scope>NUCLEOTIDE SEQUENCE</scope>
    <source>
        <strain evidence="1">Expedition CK06-06</strain>
    </source>
</reference>
<comment type="caution">
    <text evidence="1">The sequence shown here is derived from an EMBL/GenBank/DDBJ whole genome shotgun (WGS) entry which is preliminary data.</text>
</comment>
<dbReference type="AlphaFoldDB" id="X0VFH2"/>
<evidence type="ECO:0000313" key="1">
    <source>
        <dbReference type="EMBL" id="GAG16984.1"/>
    </source>
</evidence>
<accession>X0VFH2</accession>
<proteinExistence type="predicted"/>
<feature type="non-terminal residue" evidence="1">
    <location>
        <position position="255"/>
    </location>
</feature>
<protein>
    <submittedName>
        <fullName evidence="1">Uncharacterized protein</fullName>
    </submittedName>
</protein>
<dbReference type="EMBL" id="BARS01039268">
    <property type="protein sequence ID" value="GAG16984.1"/>
    <property type="molecule type" value="Genomic_DNA"/>
</dbReference>